<dbReference type="InterPro" id="IPR017853">
    <property type="entry name" value="GH"/>
</dbReference>
<dbReference type="SUPFAM" id="SSF49303">
    <property type="entry name" value="beta-Galactosidase/glucuronidase domain"/>
    <property type="match status" value="2"/>
</dbReference>
<evidence type="ECO:0000313" key="5">
    <source>
        <dbReference type="EMBL" id="WQD80981.1"/>
    </source>
</evidence>
<dbReference type="SUPFAM" id="SSF51445">
    <property type="entry name" value="(Trans)glycosidases"/>
    <property type="match status" value="1"/>
</dbReference>
<dbReference type="GO" id="GO:0016787">
    <property type="term" value="F:hydrolase activity"/>
    <property type="evidence" value="ECO:0007669"/>
    <property type="project" value="UniProtKB-KW"/>
</dbReference>
<organism evidence="5 6">
    <name type="scientific">Paraburkholderia kururiensis</name>
    <dbReference type="NCBI Taxonomy" id="984307"/>
    <lineage>
        <taxon>Bacteria</taxon>
        <taxon>Pseudomonadati</taxon>
        <taxon>Pseudomonadota</taxon>
        <taxon>Betaproteobacteria</taxon>
        <taxon>Burkholderiales</taxon>
        <taxon>Burkholderiaceae</taxon>
        <taxon>Paraburkholderia</taxon>
    </lineage>
</organism>
<dbReference type="PANTHER" id="PTHR43730">
    <property type="entry name" value="BETA-MANNOSIDASE"/>
    <property type="match status" value="1"/>
</dbReference>
<accession>A0ABZ0WUI3</accession>
<dbReference type="RefSeq" id="WP_114814663.1">
    <property type="nucleotide sequence ID" value="NZ_CP139965.1"/>
</dbReference>
<dbReference type="Proteomes" id="UP001325479">
    <property type="component" value="Chromosome"/>
</dbReference>
<feature type="region of interest" description="Disordered" evidence="3">
    <location>
        <begin position="1"/>
        <end position="20"/>
    </location>
</feature>
<evidence type="ECO:0000259" key="4">
    <source>
        <dbReference type="Pfam" id="PF22666"/>
    </source>
</evidence>
<evidence type="ECO:0000256" key="3">
    <source>
        <dbReference type="SAM" id="MobiDB-lite"/>
    </source>
</evidence>
<dbReference type="PANTHER" id="PTHR43730:SF1">
    <property type="entry name" value="BETA-MANNOSIDASE"/>
    <property type="match status" value="1"/>
</dbReference>
<reference evidence="5 6" key="1">
    <citation type="submission" date="2023-12" db="EMBL/GenBank/DDBJ databases">
        <title>Genome sequencing and assembly of bacterial species from a model synthetic community.</title>
        <authorList>
            <person name="Hogle S.L."/>
        </authorList>
    </citation>
    <scope>NUCLEOTIDE SEQUENCE [LARGE SCALE GENOMIC DNA]</scope>
    <source>
        <strain evidence="5 6">HAMBI 2494</strain>
    </source>
</reference>
<feature type="compositionally biased region" description="Basic and acidic residues" evidence="3">
    <location>
        <begin position="42"/>
        <end position="63"/>
    </location>
</feature>
<proteinExistence type="predicted"/>
<dbReference type="InterPro" id="IPR050887">
    <property type="entry name" value="Beta-mannosidase_GH2"/>
</dbReference>
<evidence type="ECO:0000256" key="1">
    <source>
        <dbReference type="ARBA" id="ARBA00022801"/>
    </source>
</evidence>
<dbReference type="Gene3D" id="2.60.120.260">
    <property type="entry name" value="Galactose-binding domain-like"/>
    <property type="match status" value="1"/>
</dbReference>
<protein>
    <submittedName>
        <fullName evidence="5">Glycoside hydrolase family 2 protein</fullName>
    </submittedName>
</protein>
<evidence type="ECO:0000313" key="6">
    <source>
        <dbReference type="Proteomes" id="UP001325479"/>
    </source>
</evidence>
<dbReference type="InterPro" id="IPR008979">
    <property type="entry name" value="Galactose-bd-like_sf"/>
</dbReference>
<dbReference type="Pfam" id="PF22666">
    <property type="entry name" value="Glyco_hydro_2_N2"/>
    <property type="match status" value="1"/>
</dbReference>
<feature type="domain" description="Beta-mannosidase-like galactose-binding" evidence="4">
    <location>
        <begin position="96"/>
        <end position="244"/>
    </location>
</feature>
<feature type="region of interest" description="Disordered" evidence="3">
    <location>
        <begin position="36"/>
        <end position="69"/>
    </location>
</feature>
<keyword evidence="1 5" id="KW-0378">Hydrolase</keyword>
<name>A0ABZ0WUI3_9BURK</name>
<dbReference type="InterPro" id="IPR036156">
    <property type="entry name" value="Beta-gal/glucu_dom_sf"/>
</dbReference>
<sequence length="903" mass="97515">MGATPAATGASKAACADATHAPHEAAYETIAEATDNATGNAAHERTREAALDTPEARKTRETPDPGVWPVPLSEGWQCVSTPAGACATPADLPRDGWLDAPVPGTVASASRAAGRLDIGAGLHERTPPAFAFDDHWYRLTLTGHGKERLRLHGLATLTEVWLDGTLLLTSDSMFERHDLDVTLDGRATLALCFRALTPLLEARRTRARWRPRLVSPATLRNVRTTLLGHMPGWCPSVQPVGPWRPVERLAATPRAFDTVRLAPRREGDDGVLALTLTFVQPQPASSQTSSAATLVCAGAETSLAWRDAHTLVGTLRVPGVEPWWPHTHGKPTLHAVTLDLDGTSIALGHVGFRAIEVDRSADGEGFALRVNGTPVFCRGACWTSADLATLAGTPAQLAHAFALARDAGMNMLRVGGTMVYESDAFYRLADEHGILIWQDFAFANFDYPRDDAFLASVQREATQFLERTQRFASLAVLCGGSEVDQQAAMFGLPPAMREQPLFTEHLPALVAALRPDVPYVPNSPTGGTWPFSTRTGITHYYGVGAYQRPLDDVRRAHVRFAAECLAFANVPDDATLHAAGGMQPYDARWKAAVPRDAGAGWDFDDVREHYLRTLYGIDPARLRYEDAARYLELSRAVVAELMTDVFAEWRRHGSPCGGALVWQFQDLQPGAGWGVIDSTGRPKSVWHALAAALRPVQIAITDEGLNGLDLHVVNETAQPLHARLALVCLRDGSVRVAAGELMLEVPARGTLRVEAAACLGQFFDFTHAYRFGPPSHDVTIATLTDAASGEVLAEAFHLPDRSPAPRYDPGLTVTPVQGPDGWQLVIETQRFARFVHVTDAHYRAACDWFHLAPGSRRVVDLLALTATPGAYSASPAPLCTKETAPAPAGEVRAINAPAPVFYG</sequence>
<keyword evidence="6" id="KW-1185">Reference proteome</keyword>
<keyword evidence="2" id="KW-0326">Glycosidase</keyword>
<dbReference type="Gene3D" id="3.20.20.80">
    <property type="entry name" value="Glycosidases"/>
    <property type="match status" value="1"/>
</dbReference>
<dbReference type="SUPFAM" id="SSF49785">
    <property type="entry name" value="Galactose-binding domain-like"/>
    <property type="match status" value="1"/>
</dbReference>
<dbReference type="InterPro" id="IPR054593">
    <property type="entry name" value="Beta-mannosidase-like_N2"/>
</dbReference>
<gene>
    <name evidence="5" type="ORF">U0042_11910</name>
</gene>
<feature type="compositionally biased region" description="Low complexity" evidence="3">
    <location>
        <begin position="1"/>
        <end position="19"/>
    </location>
</feature>
<evidence type="ECO:0000256" key="2">
    <source>
        <dbReference type="ARBA" id="ARBA00023295"/>
    </source>
</evidence>
<dbReference type="EMBL" id="CP139965">
    <property type="protein sequence ID" value="WQD80981.1"/>
    <property type="molecule type" value="Genomic_DNA"/>
</dbReference>